<evidence type="ECO:0000313" key="2">
    <source>
        <dbReference type="Proteomes" id="UP000203794"/>
    </source>
</evidence>
<sequence>MQNLEVQEFAGKVSLMLPDSTKRRLILPVIIGMAIGNHLVPKIGNELNPMTVFADAHTANVARTVSFLNEEMLIDVQAACEAAKMMFLLRSRILNGEACDYNVNPEFEFLATALGIAPIMSVEVWNAIKEVGMQASAVLQMANLLICKLRECNKISLS</sequence>
<dbReference type="Proteomes" id="UP000203794">
    <property type="component" value="Segment"/>
</dbReference>
<protein>
    <submittedName>
        <fullName evidence="1">Uncharacterized protein</fullName>
    </submittedName>
</protein>
<dbReference type="RefSeq" id="YP_009213026.1">
    <property type="nucleotide sequence ID" value="NC_028950.1"/>
</dbReference>
<dbReference type="EMBL" id="AP014693">
    <property type="protein sequence ID" value="BAQ02705.1"/>
    <property type="molecule type" value="Genomic_DNA"/>
</dbReference>
<dbReference type="GeneID" id="26639618"/>
<reference evidence="1 2" key="1">
    <citation type="submission" date="2014-12" db="EMBL/GenBank/DDBJ databases">
        <title>Genome analysis of a novel jumbo phage RSL2 infecting the phytopathogen Ralstonia solanacearum.</title>
        <authorList>
            <person name="Kawasaki T."/>
            <person name="Fujie M."/>
            <person name="Chatchawankanphanich O."/>
            <person name="Ogata H."/>
            <person name="Yamada T."/>
        </authorList>
    </citation>
    <scope>NUCLEOTIDE SEQUENCE [LARGE SCALE GENOMIC DNA]</scope>
    <source>
        <strain evidence="1 2">RSL2</strain>
    </source>
</reference>
<proteinExistence type="predicted"/>
<organism evidence="1 2">
    <name type="scientific">Ralstonia phage RSL2</name>
    <dbReference type="NCBI Taxonomy" id="1585840"/>
    <lineage>
        <taxon>Viruses</taxon>
        <taxon>Duplodnaviria</taxon>
        <taxon>Heunggongvirae</taxon>
        <taxon>Uroviricota</taxon>
        <taxon>Caudoviricetes</taxon>
        <taxon>Chimalliviridae</taxon>
        <taxon>Chiangmaivirus</taxon>
        <taxon>Chiangmaivirus RSL2</taxon>
    </lineage>
</organism>
<evidence type="ECO:0000313" key="1">
    <source>
        <dbReference type="EMBL" id="BAQ02705.1"/>
    </source>
</evidence>
<keyword evidence="2" id="KW-1185">Reference proteome</keyword>
<accession>A0A0A8J8F7</accession>
<dbReference type="KEGG" id="vg:26639618"/>
<name>A0A0A8J8F7_9CAUD</name>
<dbReference type="OrthoDB" id="31259at10239"/>